<dbReference type="Proteomes" id="UP001562354">
    <property type="component" value="Unassembled WGS sequence"/>
</dbReference>
<dbReference type="GeneID" id="95975814"/>
<feature type="compositionally biased region" description="Polar residues" evidence="1">
    <location>
        <begin position="110"/>
        <end position="119"/>
    </location>
</feature>
<evidence type="ECO:0000256" key="2">
    <source>
        <dbReference type="SAM" id="Phobius"/>
    </source>
</evidence>
<dbReference type="EMBL" id="JBFMKM010000007">
    <property type="protein sequence ID" value="KAL1305191.1"/>
    <property type="molecule type" value="Genomic_DNA"/>
</dbReference>
<evidence type="ECO:0000313" key="3">
    <source>
        <dbReference type="EMBL" id="KAL1305191.1"/>
    </source>
</evidence>
<feature type="transmembrane region" description="Helical" evidence="2">
    <location>
        <begin position="231"/>
        <end position="261"/>
    </location>
</feature>
<keyword evidence="4" id="KW-1185">Reference proteome</keyword>
<evidence type="ECO:0000256" key="1">
    <source>
        <dbReference type="SAM" id="MobiDB-lite"/>
    </source>
</evidence>
<keyword evidence="2" id="KW-0472">Membrane</keyword>
<keyword evidence="2" id="KW-1133">Transmembrane helix</keyword>
<comment type="caution">
    <text evidence="3">The sequence shown here is derived from an EMBL/GenBank/DDBJ whole genome shotgun (WGS) entry which is preliminary data.</text>
</comment>
<feature type="compositionally biased region" description="Polar residues" evidence="1">
    <location>
        <begin position="33"/>
        <end position="44"/>
    </location>
</feature>
<feature type="compositionally biased region" description="Basic and acidic residues" evidence="1">
    <location>
        <begin position="170"/>
        <end position="180"/>
    </location>
</feature>
<feature type="transmembrane region" description="Helical" evidence="2">
    <location>
        <begin position="316"/>
        <end position="338"/>
    </location>
</feature>
<feature type="compositionally biased region" description="Polar residues" evidence="1">
    <location>
        <begin position="159"/>
        <end position="169"/>
    </location>
</feature>
<reference evidence="3 4" key="1">
    <citation type="submission" date="2024-07" db="EMBL/GenBank/DDBJ databases">
        <title>Draft sequence of the Neodothiora populina.</title>
        <authorList>
            <person name="Drown D.D."/>
            <person name="Schuette U.S."/>
            <person name="Buechlein A.B."/>
            <person name="Rusch D.R."/>
            <person name="Winton L.W."/>
            <person name="Adams G.A."/>
        </authorList>
    </citation>
    <scope>NUCLEOTIDE SEQUENCE [LARGE SCALE GENOMIC DNA]</scope>
    <source>
        <strain evidence="3 4">CPC 39397</strain>
    </source>
</reference>
<gene>
    <name evidence="3" type="ORF">AAFC00_002112</name>
</gene>
<sequence>MDLPRSAVQAVPAAQNGYGYAAPIAASDPPRHSLSQKGLSSIPHQQQLPLQPPPAAQLQQYMPSYSRPRYSNEVEYQPFSEKHDYMQSYWTTHQSQSQYAQSQYSPPQHTPVQSRSPSGLPSRASVPGTSVSSAGHSSVMTSRTVDTIDLEKGAIVAPSRNSNIPVQSGDSRRSSKREMAQRQQPLLLSQTGPPSAHRASLPLDQGSIRSEMDEDEMLEQRRLLESKALKILLFLSAPCAALSFVLCLWSLIAAFGILLVAPFRLCTKPRYSLWEQILSTLTSAQRLQLRCIYAPTENVIGKCVASLVLNLMLSPFLSMGVALAAWTVAIYWIFAAIVGDPDGTEGGDDGVATVLGLRKWWESWLLRAVIEAP</sequence>
<name>A0ABR3PG99_9PEZI</name>
<feature type="region of interest" description="Disordered" evidence="1">
    <location>
        <begin position="97"/>
        <end position="209"/>
    </location>
</feature>
<feature type="region of interest" description="Disordered" evidence="1">
    <location>
        <begin position="20"/>
        <end position="55"/>
    </location>
</feature>
<accession>A0ABR3PG99</accession>
<dbReference type="RefSeq" id="XP_069201465.1">
    <property type="nucleotide sequence ID" value="XM_069341390.1"/>
</dbReference>
<protein>
    <submittedName>
        <fullName evidence="3">Uncharacterized protein</fullName>
    </submittedName>
</protein>
<feature type="compositionally biased region" description="Polar residues" evidence="1">
    <location>
        <begin position="181"/>
        <end position="193"/>
    </location>
</feature>
<keyword evidence="2" id="KW-0812">Transmembrane</keyword>
<organism evidence="3 4">
    <name type="scientific">Neodothiora populina</name>
    <dbReference type="NCBI Taxonomy" id="2781224"/>
    <lineage>
        <taxon>Eukaryota</taxon>
        <taxon>Fungi</taxon>
        <taxon>Dikarya</taxon>
        <taxon>Ascomycota</taxon>
        <taxon>Pezizomycotina</taxon>
        <taxon>Dothideomycetes</taxon>
        <taxon>Dothideomycetidae</taxon>
        <taxon>Dothideales</taxon>
        <taxon>Dothioraceae</taxon>
        <taxon>Neodothiora</taxon>
    </lineage>
</organism>
<feature type="compositionally biased region" description="Low complexity" evidence="1">
    <location>
        <begin position="97"/>
        <end position="107"/>
    </location>
</feature>
<feature type="compositionally biased region" description="Polar residues" evidence="1">
    <location>
        <begin position="127"/>
        <end position="145"/>
    </location>
</feature>
<evidence type="ECO:0000313" key="4">
    <source>
        <dbReference type="Proteomes" id="UP001562354"/>
    </source>
</evidence>
<proteinExistence type="predicted"/>